<accession>A0A9Q9BUG9</accession>
<gene>
    <name evidence="2" type="ORF">LUA81_03855</name>
    <name evidence="1" type="ORF">LUA82_03890</name>
</gene>
<protein>
    <submittedName>
        <fullName evidence="1">Uncharacterized protein</fullName>
    </submittedName>
</protein>
<proteinExistence type="predicted"/>
<organism evidence="1 3">
    <name type="scientific">Neoehrlichia mikurensis</name>
    <dbReference type="NCBI Taxonomy" id="89586"/>
    <lineage>
        <taxon>Bacteria</taxon>
        <taxon>Pseudomonadati</taxon>
        <taxon>Pseudomonadota</taxon>
        <taxon>Alphaproteobacteria</taxon>
        <taxon>Rickettsiales</taxon>
        <taxon>Anaplasmataceae</taxon>
        <taxon>Candidatus Neoehrlichia</taxon>
    </lineage>
</organism>
<dbReference type="EMBL" id="CP089286">
    <property type="protein sequence ID" value="UTO55298.1"/>
    <property type="molecule type" value="Genomic_DNA"/>
</dbReference>
<keyword evidence="4" id="KW-1185">Reference proteome</keyword>
<dbReference type="Proteomes" id="UP001059985">
    <property type="component" value="Chromosome"/>
</dbReference>
<evidence type="ECO:0000313" key="2">
    <source>
        <dbReference type="EMBL" id="UTO56218.1"/>
    </source>
</evidence>
<dbReference type="AlphaFoldDB" id="A0A9Q9BUG9"/>
<name>A0A9Q9BUG9_9RICK</name>
<evidence type="ECO:0000313" key="4">
    <source>
        <dbReference type="Proteomes" id="UP001059985"/>
    </source>
</evidence>
<sequence length="106" mass="12581">MLSFDARFNDKNYCYLNWKFFILNDTLSVKYYGTIYDNKIAHAQETIYYSCKFKHIPAREAADINYTPLTKVKFNVFNPSSKLYHIKSIDMKEDLYGEGFSYHISC</sequence>
<evidence type="ECO:0000313" key="3">
    <source>
        <dbReference type="Proteomes" id="UP001059822"/>
    </source>
</evidence>
<reference evidence="1" key="1">
    <citation type="journal article" date="2022" name="Microorganisms">
        <title>Assembly and Comparison of Ca. Neoehrlichia mikurensis Genomes.</title>
        <authorList>
            <person name="Azagi T."/>
            <person name="Dirks R.P."/>
            <person name="Yebra-Pimentel E.S."/>
            <person name="Schaap P.J."/>
            <person name="Koehorst J.J."/>
            <person name="Esser H.J."/>
            <person name="Sprong H."/>
        </authorList>
    </citation>
    <scope>NUCLEOTIDE SEQUENCE</scope>
    <source>
        <strain evidence="2">18-2804</strain>
        <strain evidence="1">18-2837</strain>
    </source>
</reference>
<evidence type="ECO:0000313" key="1">
    <source>
        <dbReference type="EMBL" id="UTO55298.1"/>
    </source>
</evidence>
<dbReference type="RefSeq" id="WP_254815587.1">
    <property type="nucleotide sequence ID" value="NZ_CP089285.1"/>
</dbReference>
<dbReference type="EMBL" id="CP089285">
    <property type="protein sequence ID" value="UTO56218.1"/>
    <property type="molecule type" value="Genomic_DNA"/>
</dbReference>
<dbReference type="Proteomes" id="UP001059822">
    <property type="component" value="Chromosome"/>
</dbReference>